<dbReference type="Proteomes" id="UP000614221">
    <property type="component" value="Unassembled WGS sequence"/>
</dbReference>
<keyword evidence="1" id="KW-0812">Transmembrane</keyword>
<accession>A0A830EIY4</accession>
<gene>
    <name evidence="2" type="ORF">GCM10009067_19010</name>
</gene>
<feature type="transmembrane region" description="Helical" evidence="1">
    <location>
        <begin position="24"/>
        <end position="42"/>
    </location>
</feature>
<name>A0A830EIY4_9EURY</name>
<feature type="transmembrane region" description="Helical" evidence="1">
    <location>
        <begin position="54"/>
        <end position="73"/>
    </location>
</feature>
<dbReference type="AlphaFoldDB" id="A0A830EIY4"/>
<keyword evidence="1" id="KW-0472">Membrane</keyword>
<evidence type="ECO:0000313" key="3">
    <source>
        <dbReference type="Proteomes" id="UP000614221"/>
    </source>
</evidence>
<organism evidence="2 3">
    <name type="scientific">Haloarcula sebkhae</name>
    <dbReference type="NCBI Taxonomy" id="932660"/>
    <lineage>
        <taxon>Archaea</taxon>
        <taxon>Methanobacteriati</taxon>
        <taxon>Methanobacteriota</taxon>
        <taxon>Stenosarchaea group</taxon>
        <taxon>Halobacteria</taxon>
        <taxon>Halobacteriales</taxon>
        <taxon>Haloarculaceae</taxon>
        <taxon>Haloarcula</taxon>
    </lineage>
</organism>
<proteinExistence type="predicted"/>
<comment type="caution">
    <text evidence="2">The sequence shown here is derived from an EMBL/GenBank/DDBJ whole genome shotgun (WGS) entry which is preliminary data.</text>
</comment>
<dbReference type="EMBL" id="BMPD01000003">
    <property type="protein sequence ID" value="GGK66862.1"/>
    <property type="molecule type" value="Genomic_DNA"/>
</dbReference>
<protein>
    <submittedName>
        <fullName evidence="2">Uncharacterized protein</fullName>
    </submittedName>
</protein>
<reference evidence="2" key="2">
    <citation type="submission" date="2020-09" db="EMBL/GenBank/DDBJ databases">
        <authorList>
            <person name="Sun Q."/>
            <person name="Ohkuma M."/>
        </authorList>
    </citation>
    <scope>NUCLEOTIDE SEQUENCE</scope>
    <source>
        <strain evidence="2">JCM 19018</strain>
    </source>
</reference>
<reference evidence="2" key="1">
    <citation type="journal article" date="2014" name="Int. J. Syst. Evol. Microbiol.">
        <title>Complete genome sequence of Corynebacterium casei LMG S-19264T (=DSM 44701T), isolated from a smear-ripened cheese.</title>
        <authorList>
            <consortium name="US DOE Joint Genome Institute (JGI-PGF)"/>
            <person name="Walter F."/>
            <person name="Albersmeier A."/>
            <person name="Kalinowski J."/>
            <person name="Ruckert C."/>
        </authorList>
    </citation>
    <scope>NUCLEOTIDE SEQUENCE</scope>
    <source>
        <strain evidence="2">JCM 19018</strain>
    </source>
</reference>
<sequence>MEANLYTNPAPTDRRMSLLKNKHLLNGIVSLVVSVGITVWLADDEDAPWSLTDMALAVAVSSFLSGFFTSYFAD</sequence>
<keyword evidence="1" id="KW-1133">Transmembrane helix</keyword>
<evidence type="ECO:0000256" key="1">
    <source>
        <dbReference type="SAM" id="Phobius"/>
    </source>
</evidence>
<evidence type="ECO:0000313" key="2">
    <source>
        <dbReference type="EMBL" id="GGK66862.1"/>
    </source>
</evidence>